<gene>
    <name evidence="3" type="ORF">EDD40_7689</name>
</gene>
<feature type="transmembrane region" description="Helical" evidence="2">
    <location>
        <begin position="126"/>
        <end position="145"/>
    </location>
</feature>
<dbReference type="InterPro" id="IPR018750">
    <property type="entry name" value="DUF2306_membrane"/>
</dbReference>
<comment type="caution">
    <text evidence="3">The sequence shown here is derived from an EMBL/GenBank/DDBJ whole genome shotgun (WGS) entry which is preliminary data.</text>
</comment>
<proteinExistence type="predicted"/>
<feature type="transmembrane region" description="Helical" evidence="2">
    <location>
        <begin position="102"/>
        <end position="120"/>
    </location>
</feature>
<protein>
    <submittedName>
        <fullName evidence="3">Putative membrane protein DUF2306</fullName>
    </submittedName>
</protein>
<feature type="transmembrane region" description="Helical" evidence="2">
    <location>
        <begin position="166"/>
        <end position="186"/>
    </location>
</feature>
<keyword evidence="2" id="KW-1133">Transmembrane helix</keyword>
<feature type="region of interest" description="Disordered" evidence="1">
    <location>
        <begin position="234"/>
        <end position="256"/>
    </location>
</feature>
<dbReference type="AlphaFoldDB" id="A0A3N1HI40"/>
<dbReference type="Pfam" id="PF10067">
    <property type="entry name" value="DUF2306"/>
    <property type="match status" value="1"/>
</dbReference>
<feature type="transmembrane region" description="Helical" evidence="2">
    <location>
        <begin position="206"/>
        <end position="225"/>
    </location>
</feature>
<reference evidence="3 4" key="1">
    <citation type="submission" date="2018-11" db="EMBL/GenBank/DDBJ databases">
        <title>Sequencing the genomes of 1000 actinobacteria strains.</title>
        <authorList>
            <person name="Klenk H.-P."/>
        </authorList>
    </citation>
    <scope>NUCLEOTIDE SEQUENCE [LARGE SCALE GENOMIC DNA]</scope>
    <source>
        <strain evidence="3 4">DSM 44231</strain>
    </source>
</reference>
<evidence type="ECO:0000256" key="1">
    <source>
        <dbReference type="SAM" id="MobiDB-lite"/>
    </source>
</evidence>
<organism evidence="3 4">
    <name type="scientific">Saccharothrix texasensis</name>
    <dbReference type="NCBI Taxonomy" id="103734"/>
    <lineage>
        <taxon>Bacteria</taxon>
        <taxon>Bacillati</taxon>
        <taxon>Actinomycetota</taxon>
        <taxon>Actinomycetes</taxon>
        <taxon>Pseudonocardiales</taxon>
        <taxon>Pseudonocardiaceae</taxon>
        <taxon>Saccharothrix</taxon>
    </lineage>
</organism>
<keyword evidence="2" id="KW-0472">Membrane</keyword>
<feature type="transmembrane region" description="Helical" evidence="2">
    <location>
        <begin position="61"/>
        <end position="82"/>
    </location>
</feature>
<name>A0A3N1HI40_9PSEU</name>
<keyword evidence="4" id="KW-1185">Reference proteome</keyword>
<sequence length="256" mass="28428">MTPTANVPRTAPPRRARTWWRRPWIAPLMTVAALFLAFSVPPYLTFDPARSRLEPPEGDDLYYPLLVAHVLFGAVAMVTACFQVWPSFRASHPRGHRLTGRVYVFAGALPAGVLGLYIGWHTAGGPSVRVANLVGSALWLAVTVAGLRMARQRRFGDHRRWMSRSFALSMSIVLSRVVNIVATIVLTPQLDTTFRGSPELLRHSSASIGVWLSPLLLLLVTDWVLERRRPVAAARRRHDRDGDRPVAVPSGHLPRG</sequence>
<dbReference type="EMBL" id="RJKM01000001">
    <property type="protein sequence ID" value="ROP42193.1"/>
    <property type="molecule type" value="Genomic_DNA"/>
</dbReference>
<accession>A0A3N1HI40</accession>
<evidence type="ECO:0000313" key="3">
    <source>
        <dbReference type="EMBL" id="ROP42193.1"/>
    </source>
</evidence>
<keyword evidence="2" id="KW-0812">Transmembrane</keyword>
<dbReference type="Proteomes" id="UP000268727">
    <property type="component" value="Unassembled WGS sequence"/>
</dbReference>
<evidence type="ECO:0000256" key="2">
    <source>
        <dbReference type="SAM" id="Phobius"/>
    </source>
</evidence>
<evidence type="ECO:0000313" key="4">
    <source>
        <dbReference type="Proteomes" id="UP000268727"/>
    </source>
</evidence>
<feature type="transmembrane region" description="Helical" evidence="2">
    <location>
        <begin position="24"/>
        <end position="41"/>
    </location>
</feature>